<organism evidence="3 4">
    <name type="scientific">Aeribacillus alveayuensis</name>
    <dbReference type="NCBI Taxonomy" id="279215"/>
    <lineage>
        <taxon>Bacteria</taxon>
        <taxon>Bacillati</taxon>
        <taxon>Bacillota</taxon>
        <taxon>Bacilli</taxon>
        <taxon>Bacillales</taxon>
        <taxon>Bacillaceae</taxon>
        <taxon>Aeribacillus</taxon>
    </lineage>
</organism>
<name>A0ABT9VQD6_9BACI</name>
<dbReference type="Proteomes" id="UP001225646">
    <property type="component" value="Unassembled WGS sequence"/>
</dbReference>
<evidence type="ECO:0000313" key="4">
    <source>
        <dbReference type="Proteomes" id="UP001225646"/>
    </source>
</evidence>
<evidence type="ECO:0000256" key="1">
    <source>
        <dbReference type="SAM" id="Coils"/>
    </source>
</evidence>
<keyword evidence="2" id="KW-0472">Membrane</keyword>
<dbReference type="EMBL" id="JAUSTR010000010">
    <property type="protein sequence ID" value="MDQ0163158.1"/>
    <property type="molecule type" value="Genomic_DNA"/>
</dbReference>
<proteinExistence type="predicted"/>
<keyword evidence="2" id="KW-1133">Transmembrane helix</keyword>
<accession>A0ABT9VQD6</accession>
<feature type="coiled-coil region" evidence="1">
    <location>
        <begin position="40"/>
        <end position="67"/>
    </location>
</feature>
<dbReference type="RefSeq" id="WP_044747503.1">
    <property type="nucleotide sequence ID" value="NZ_JAUSTR010000010.1"/>
</dbReference>
<feature type="transmembrane region" description="Helical" evidence="2">
    <location>
        <begin position="17"/>
        <end position="37"/>
    </location>
</feature>
<protein>
    <submittedName>
        <fullName evidence="3">Type IV pilus assembly protein PilN</fullName>
    </submittedName>
</protein>
<reference evidence="3 4" key="1">
    <citation type="submission" date="2023-07" db="EMBL/GenBank/DDBJ databases">
        <title>Genomic Encyclopedia of Type Strains, Phase IV (KMG-IV): sequencing the most valuable type-strain genomes for metagenomic binning, comparative biology and taxonomic classification.</title>
        <authorList>
            <person name="Goeker M."/>
        </authorList>
    </citation>
    <scope>NUCLEOTIDE SEQUENCE [LARGE SCALE GENOMIC DNA]</scope>
    <source>
        <strain evidence="3 4">DSM 19092</strain>
    </source>
</reference>
<evidence type="ECO:0000256" key="2">
    <source>
        <dbReference type="SAM" id="Phobius"/>
    </source>
</evidence>
<gene>
    <name evidence="3" type="ORF">J2S06_002236</name>
</gene>
<comment type="caution">
    <text evidence="3">The sequence shown here is derived from an EMBL/GenBank/DDBJ whole genome shotgun (WGS) entry which is preliminary data.</text>
</comment>
<keyword evidence="2" id="KW-0812">Transmembrane</keyword>
<keyword evidence="1" id="KW-0175">Coiled coil</keyword>
<evidence type="ECO:0000313" key="3">
    <source>
        <dbReference type="EMBL" id="MDQ0163158.1"/>
    </source>
</evidence>
<sequence>MVVQINLLPKKEQKNRTYLLIMVIFIMILVVTSFLFYRKIASLKEEIQQIQNEASEMEAMRISLEKKTEANHQANVENIKVLQEMVERAEQLPINTVDLLARISNLLPKSAYIETFQYVEQTISMTIVIREEMEAAYFYRLLLEEKWTEDVKVLNVQAIREDAENINTLSEYRAKLEIVLDKEALKTLQKEDPS</sequence>
<keyword evidence="4" id="KW-1185">Reference proteome</keyword>